<dbReference type="PANTHER" id="PTHR43180">
    <property type="entry name" value="3-OXOACYL-(ACYL-CARRIER-PROTEIN) REDUCTASE (AFU_ORTHOLOGUE AFUA_6G11210)"/>
    <property type="match status" value="1"/>
</dbReference>
<gene>
    <name evidence="3" type="ORF">LITE_LOCUS7229</name>
</gene>
<organism evidence="3 4">
    <name type="scientific">Linum tenue</name>
    <dbReference type="NCBI Taxonomy" id="586396"/>
    <lineage>
        <taxon>Eukaryota</taxon>
        <taxon>Viridiplantae</taxon>
        <taxon>Streptophyta</taxon>
        <taxon>Embryophyta</taxon>
        <taxon>Tracheophyta</taxon>
        <taxon>Spermatophyta</taxon>
        <taxon>Magnoliopsida</taxon>
        <taxon>eudicotyledons</taxon>
        <taxon>Gunneridae</taxon>
        <taxon>Pentapetalae</taxon>
        <taxon>rosids</taxon>
        <taxon>fabids</taxon>
        <taxon>Malpighiales</taxon>
        <taxon>Linaceae</taxon>
        <taxon>Linum</taxon>
    </lineage>
</organism>
<comment type="caution">
    <text evidence="3">The sequence shown here is derived from an EMBL/GenBank/DDBJ whole genome shotgun (WGS) entry which is preliminary data.</text>
</comment>
<reference evidence="3" key="1">
    <citation type="submission" date="2022-08" db="EMBL/GenBank/DDBJ databases">
        <authorList>
            <person name="Gutierrez-Valencia J."/>
        </authorList>
    </citation>
    <scope>NUCLEOTIDE SEQUENCE</scope>
</reference>
<dbReference type="GO" id="GO:0016491">
    <property type="term" value="F:oxidoreductase activity"/>
    <property type="evidence" value="ECO:0007669"/>
    <property type="project" value="UniProtKB-KW"/>
</dbReference>
<dbReference type="InterPro" id="IPR036291">
    <property type="entry name" value="NAD(P)-bd_dom_sf"/>
</dbReference>
<accession>A0AAV0I629</accession>
<sequence length="65" mass="6972">MVSSDISTASPRKLEGKVAIITGGASGIGESTARLFVHHNNRTRITSCEFDRAEVRNAEKGGNRN</sequence>
<dbReference type="Gene3D" id="3.40.50.720">
    <property type="entry name" value="NAD(P)-binding Rossmann-like Domain"/>
    <property type="match status" value="1"/>
</dbReference>
<evidence type="ECO:0000256" key="2">
    <source>
        <dbReference type="ARBA" id="ARBA00023002"/>
    </source>
</evidence>
<dbReference type="PANTHER" id="PTHR43180:SF30">
    <property type="entry name" value="MOMILACTONE A SYNTHASE"/>
    <property type="match status" value="1"/>
</dbReference>
<evidence type="ECO:0000313" key="4">
    <source>
        <dbReference type="Proteomes" id="UP001154282"/>
    </source>
</evidence>
<name>A0AAV0I629_9ROSI</name>
<dbReference type="EMBL" id="CAMGYJ010000003">
    <property type="protein sequence ID" value="CAI0391655.1"/>
    <property type="molecule type" value="Genomic_DNA"/>
</dbReference>
<dbReference type="Proteomes" id="UP001154282">
    <property type="component" value="Unassembled WGS sequence"/>
</dbReference>
<proteinExistence type="inferred from homology"/>
<comment type="similarity">
    <text evidence="1">Belongs to the short-chain dehydrogenases/reductases (SDR) family.</text>
</comment>
<evidence type="ECO:0000256" key="1">
    <source>
        <dbReference type="ARBA" id="ARBA00006484"/>
    </source>
</evidence>
<protein>
    <submittedName>
        <fullName evidence="3">Uncharacterized protein</fullName>
    </submittedName>
</protein>
<keyword evidence="4" id="KW-1185">Reference proteome</keyword>
<dbReference type="SUPFAM" id="SSF51735">
    <property type="entry name" value="NAD(P)-binding Rossmann-fold domains"/>
    <property type="match status" value="1"/>
</dbReference>
<dbReference type="EMBL" id="CAMGYJ010000003">
    <property type="protein sequence ID" value="CAI0391656.1"/>
    <property type="molecule type" value="Genomic_DNA"/>
</dbReference>
<evidence type="ECO:0000313" key="3">
    <source>
        <dbReference type="EMBL" id="CAI0391655.1"/>
    </source>
</evidence>
<keyword evidence="2" id="KW-0560">Oxidoreductase</keyword>
<dbReference type="AlphaFoldDB" id="A0AAV0I629"/>